<evidence type="ECO:0000256" key="2">
    <source>
        <dbReference type="SAM" id="Phobius"/>
    </source>
</evidence>
<feature type="region of interest" description="Disordered" evidence="1">
    <location>
        <begin position="146"/>
        <end position="167"/>
    </location>
</feature>
<dbReference type="InterPro" id="IPR021443">
    <property type="entry name" value="DUF3093"/>
</dbReference>
<organism evidence="3 4">
    <name type="scientific">Streptomyces tardus</name>
    <dbReference type="NCBI Taxonomy" id="2780544"/>
    <lineage>
        <taxon>Bacteria</taxon>
        <taxon>Bacillati</taxon>
        <taxon>Actinomycetota</taxon>
        <taxon>Actinomycetes</taxon>
        <taxon>Kitasatosporales</taxon>
        <taxon>Streptomycetaceae</taxon>
        <taxon>Streptomyces</taxon>
    </lineage>
</organism>
<feature type="transmembrane region" description="Helical" evidence="2">
    <location>
        <begin position="12"/>
        <end position="32"/>
    </location>
</feature>
<evidence type="ECO:0000313" key="4">
    <source>
        <dbReference type="Proteomes" id="UP000694501"/>
    </source>
</evidence>
<protein>
    <submittedName>
        <fullName evidence="3">DUF3093 domain-containing protein</fullName>
    </submittedName>
</protein>
<proteinExistence type="predicted"/>
<evidence type="ECO:0000313" key="3">
    <source>
        <dbReference type="EMBL" id="MBU7600349.1"/>
    </source>
</evidence>
<name>A0A949N6T8_9ACTN</name>
<dbReference type="RefSeq" id="WP_211041398.1">
    <property type="nucleotide sequence ID" value="NZ_JAELVF020000003.1"/>
</dbReference>
<keyword evidence="2" id="KW-1133">Transmembrane helix</keyword>
<accession>A0A949N6T8</accession>
<dbReference type="Proteomes" id="UP000694501">
    <property type="component" value="Unassembled WGS sequence"/>
</dbReference>
<feature type="transmembrane region" description="Helical" evidence="2">
    <location>
        <begin position="38"/>
        <end position="58"/>
    </location>
</feature>
<keyword evidence="4" id="KW-1185">Reference proteome</keyword>
<dbReference type="EMBL" id="JAELVF020000003">
    <property type="protein sequence ID" value="MBU7600349.1"/>
    <property type="molecule type" value="Genomic_DNA"/>
</dbReference>
<gene>
    <name evidence="3" type="ORF">JGS22_022625</name>
</gene>
<evidence type="ECO:0000256" key="1">
    <source>
        <dbReference type="SAM" id="MobiDB-lite"/>
    </source>
</evidence>
<comment type="caution">
    <text evidence="3">The sequence shown here is derived from an EMBL/GenBank/DDBJ whole genome shotgun (WGS) entry which is preliminary data.</text>
</comment>
<keyword evidence="2" id="KW-0812">Transmembrane</keyword>
<keyword evidence="2" id="KW-0472">Membrane</keyword>
<sequence>MQHFDERLTAPGFWWFCAAMLGVVCGLTLLPMGLLPALVGLVVGGALALLGVSSYGAVRIRVVGGRLVAGSARIPVGALGEARALNREEAAAWRSHKADPRAFMVLRAYVPTAVRIEIVDPQDPTPYVYLSSRRPKRLVSALEAARSEAEHEGGGSGTCAEASAAAS</sequence>
<reference evidence="3" key="1">
    <citation type="submission" date="2021-06" db="EMBL/GenBank/DDBJ databases">
        <title>Sequencing of actinobacteria type strains.</title>
        <authorList>
            <person name="Nguyen G.-S."/>
            <person name="Wentzel A."/>
        </authorList>
    </citation>
    <scope>NUCLEOTIDE SEQUENCE</scope>
    <source>
        <strain evidence="3">P38-E01</strain>
    </source>
</reference>
<dbReference type="Pfam" id="PF11292">
    <property type="entry name" value="DUF3093"/>
    <property type="match status" value="1"/>
</dbReference>
<dbReference type="AlphaFoldDB" id="A0A949N6T8"/>